<feature type="domain" description="ANTAR" evidence="5">
    <location>
        <begin position="168"/>
        <end position="229"/>
    </location>
</feature>
<evidence type="ECO:0000259" key="5">
    <source>
        <dbReference type="PROSITE" id="PS50921"/>
    </source>
</evidence>
<dbReference type="EMBL" id="JAUSQZ010000001">
    <property type="protein sequence ID" value="MDP9825693.1"/>
    <property type="molecule type" value="Genomic_DNA"/>
</dbReference>
<protein>
    <submittedName>
        <fullName evidence="6">Transcriptional regulator with GAF, ATPase, and Fis domain</fullName>
    </submittedName>
</protein>
<evidence type="ECO:0000313" key="7">
    <source>
        <dbReference type="Proteomes" id="UP001235712"/>
    </source>
</evidence>
<dbReference type="InterPro" id="IPR012074">
    <property type="entry name" value="GAF_ANTAR"/>
</dbReference>
<keyword evidence="7" id="KW-1185">Reference proteome</keyword>
<dbReference type="InterPro" id="IPR011006">
    <property type="entry name" value="CheY-like_superfamily"/>
</dbReference>
<dbReference type="Proteomes" id="UP001235712">
    <property type="component" value="Unassembled WGS sequence"/>
</dbReference>
<dbReference type="Pfam" id="PF03861">
    <property type="entry name" value="ANTAR"/>
    <property type="match status" value="1"/>
</dbReference>
<evidence type="ECO:0000256" key="3">
    <source>
        <dbReference type="ARBA" id="ARBA00023015"/>
    </source>
</evidence>
<dbReference type="RefSeq" id="WP_307239741.1">
    <property type="nucleotide sequence ID" value="NZ_JAUSQZ010000001.1"/>
</dbReference>
<comment type="caution">
    <text evidence="6">The sequence shown here is derived from an EMBL/GenBank/DDBJ whole genome shotgun (WGS) entry which is preliminary data.</text>
</comment>
<name>A0ABT9NZ34_9ACTN</name>
<dbReference type="SMART" id="SM01012">
    <property type="entry name" value="ANTAR"/>
    <property type="match status" value="1"/>
</dbReference>
<dbReference type="Gene3D" id="1.10.10.10">
    <property type="entry name" value="Winged helix-like DNA-binding domain superfamily/Winged helix DNA-binding domain"/>
    <property type="match status" value="1"/>
</dbReference>
<dbReference type="SMART" id="SM00065">
    <property type="entry name" value="GAF"/>
    <property type="match status" value="1"/>
</dbReference>
<evidence type="ECO:0000256" key="4">
    <source>
        <dbReference type="ARBA" id="ARBA00023163"/>
    </source>
</evidence>
<dbReference type="InterPro" id="IPR029016">
    <property type="entry name" value="GAF-like_dom_sf"/>
</dbReference>
<dbReference type="InterPro" id="IPR003018">
    <property type="entry name" value="GAF"/>
</dbReference>
<dbReference type="PROSITE" id="PS50921">
    <property type="entry name" value="ANTAR"/>
    <property type="match status" value="1"/>
</dbReference>
<dbReference type="InterPro" id="IPR036388">
    <property type="entry name" value="WH-like_DNA-bd_sf"/>
</dbReference>
<accession>A0ABT9NZ34</accession>
<organism evidence="6 7">
    <name type="scientific">Kineosporia succinea</name>
    <dbReference type="NCBI Taxonomy" id="84632"/>
    <lineage>
        <taxon>Bacteria</taxon>
        <taxon>Bacillati</taxon>
        <taxon>Actinomycetota</taxon>
        <taxon>Actinomycetes</taxon>
        <taxon>Kineosporiales</taxon>
        <taxon>Kineosporiaceae</taxon>
        <taxon>Kineosporia</taxon>
    </lineage>
</organism>
<dbReference type="PIRSF" id="PIRSF036625">
    <property type="entry name" value="GAF_ANTAR"/>
    <property type="match status" value="1"/>
</dbReference>
<dbReference type="Gene3D" id="3.30.450.40">
    <property type="match status" value="1"/>
</dbReference>
<dbReference type="Pfam" id="PF13185">
    <property type="entry name" value="GAF_2"/>
    <property type="match status" value="1"/>
</dbReference>
<keyword evidence="3" id="KW-0805">Transcription regulation</keyword>
<gene>
    <name evidence="6" type="ORF">J2S57_001442</name>
</gene>
<evidence type="ECO:0000256" key="1">
    <source>
        <dbReference type="ARBA" id="ARBA00022679"/>
    </source>
</evidence>
<keyword evidence="4" id="KW-0804">Transcription</keyword>
<evidence type="ECO:0000313" key="6">
    <source>
        <dbReference type="EMBL" id="MDP9825693.1"/>
    </source>
</evidence>
<keyword evidence="1" id="KW-0808">Transferase</keyword>
<proteinExistence type="predicted"/>
<dbReference type="SUPFAM" id="SSF55781">
    <property type="entry name" value="GAF domain-like"/>
    <property type="match status" value="1"/>
</dbReference>
<reference evidence="6 7" key="1">
    <citation type="submission" date="2023-07" db="EMBL/GenBank/DDBJ databases">
        <title>Sequencing the genomes of 1000 actinobacteria strains.</title>
        <authorList>
            <person name="Klenk H.-P."/>
        </authorList>
    </citation>
    <scope>NUCLEOTIDE SEQUENCE [LARGE SCALE GENOMIC DNA]</scope>
    <source>
        <strain evidence="6 7">DSM 44388</strain>
    </source>
</reference>
<dbReference type="InterPro" id="IPR005561">
    <property type="entry name" value="ANTAR"/>
</dbReference>
<keyword evidence="2" id="KW-0418">Kinase</keyword>
<sequence length="244" mass="25647">MTADPERDLRDSLTGLAEILTATQPLTETLLQVAAFAVSAIPGADGAGVTVLERQGPDTMVASDDLVRAVDAEQYGIGEGPCLLAVETRATQRSGSLARESRWPRFGPRAGGLGVHSALSLPLLVAGQPVGALNVYGRAHDAFDEQSAFIGEEFAKPAAVTASQALLLEESRRLAVQLEQALAGRATLDQAIGIIMSRTGKTAEEALATLREGSERDHVDIGEAATQIVLQALARARARREATE</sequence>
<dbReference type="SUPFAM" id="SSF52172">
    <property type="entry name" value="CheY-like"/>
    <property type="match status" value="1"/>
</dbReference>
<evidence type="ECO:0000256" key="2">
    <source>
        <dbReference type="ARBA" id="ARBA00022777"/>
    </source>
</evidence>